<evidence type="ECO:0000256" key="5">
    <source>
        <dbReference type="PROSITE-ProRule" id="PRU00042"/>
    </source>
</evidence>
<feature type="region of interest" description="Disordered" evidence="6">
    <location>
        <begin position="310"/>
        <end position="369"/>
    </location>
</feature>
<dbReference type="GO" id="GO:0005634">
    <property type="term" value="C:nucleus"/>
    <property type="evidence" value="ECO:0007669"/>
    <property type="project" value="TreeGrafter"/>
</dbReference>
<dbReference type="Gene3D" id="3.30.160.60">
    <property type="entry name" value="Classic Zinc Finger"/>
    <property type="match status" value="2"/>
</dbReference>
<sequence>MATLIPTTQTTGVEAYEDMFKEITRKLYGEETGHGLHTLGTPMAHVATTGPTLPEGERSFTTLMADRTLTTIEYENNASETNNTFKTEDHITTAFGLAALMQNGFPPPGAISHNFQSSSSSASRNGNNSFMVNDERWPGNAEECLPWNANKNAAYNCTQKSSSKHKNHDGANDGAAGGSGSGQKGQNATSVRGGSSSSGSGTKRYNCQSCPYSTDRRDLFTRHENIHKDEKPFHCYACLKQFNRADHVKKHFLRMHRELNYDINKTRKSQSGSSNATTTKSTYISATGASGGSTLSQQQQHISEFLGARTASSATEAATNGQNPQEMLSQNPSGDAEAPAEKMHIAESQVPEKKMPMKTEKVSSNAAQGVKKKQGDKRYVCCYCPWTGADNWGLKRHLNTHTKPFVCIMCDYKAARSERLATHVFKVHNKKACNKCNFLADDQAQFMTHQTEVQPSSRSSLTHNSNVDNCAGATGSSYSSNNNQNLGDLGIQQWRSTNRSSSNSTNQKKGAERLFQYMEADGSDPEDYTRQLRMAALSRNTASVAQDFHNAGGGDKLIVPPSLAIIGSLMEQIMVQQQQQQQQMKREESHGDGSEESRDVTAKYGIGDFSGAMSNSPPAIAKKEPTTEFMP</sequence>
<dbReference type="SUPFAM" id="SSF57667">
    <property type="entry name" value="beta-beta-alpha zinc fingers"/>
    <property type="match status" value="2"/>
</dbReference>
<dbReference type="Proteomes" id="UP000092461">
    <property type="component" value="Unassembled WGS sequence"/>
</dbReference>
<reference evidence="8" key="1">
    <citation type="submission" date="2020-05" db="UniProtKB">
        <authorList>
            <consortium name="EnsemblMetazoa"/>
        </authorList>
    </citation>
    <scope>IDENTIFICATION</scope>
    <source>
        <strain evidence="8">Jacobina</strain>
    </source>
</reference>
<feature type="region of interest" description="Disordered" evidence="6">
    <location>
        <begin position="158"/>
        <end position="203"/>
    </location>
</feature>
<evidence type="ECO:0000256" key="4">
    <source>
        <dbReference type="ARBA" id="ARBA00022833"/>
    </source>
</evidence>
<dbReference type="VEuPathDB" id="VectorBase:LLOJ006581"/>
<feature type="domain" description="C2H2-type" evidence="7">
    <location>
        <begin position="233"/>
        <end position="256"/>
    </location>
</feature>
<dbReference type="PANTHER" id="PTHR24403">
    <property type="entry name" value="ZINC FINGER PROTEIN"/>
    <property type="match status" value="1"/>
</dbReference>
<evidence type="ECO:0000256" key="1">
    <source>
        <dbReference type="ARBA" id="ARBA00022723"/>
    </source>
</evidence>
<feature type="compositionally biased region" description="Low complexity" evidence="6">
    <location>
        <begin position="310"/>
        <end position="319"/>
    </location>
</feature>
<name>A0A1B0CPA8_LUTLO</name>
<proteinExistence type="predicted"/>
<feature type="domain" description="C2H2-type" evidence="7">
    <location>
        <begin position="205"/>
        <end position="232"/>
    </location>
</feature>
<dbReference type="AlphaFoldDB" id="A0A1B0CPA8"/>
<dbReference type="GO" id="GO:0045944">
    <property type="term" value="P:positive regulation of transcription by RNA polymerase II"/>
    <property type="evidence" value="ECO:0007669"/>
    <property type="project" value="TreeGrafter"/>
</dbReference>
<accession>A0A1B0CPA8</accession>
<feature type="region of interest" description="Disordered" evidence="6">
    <location>
        <begin position="108"/>
        <end position="134"/>
    </location>
</feature>
<protein>
    <recommendedName>
        <fullName evidence="7">C2H2-type domain-containing protein</fullName>
    </recommendedName>
</protein>
<evidence type="ECO:0000256" key="2">
    <source>
        <dbReference type="ARBA" id="ARBA00022737"/>
    </source>
</evidence>
<keyword evidence="2" id="KW-0677">Repeat</keyword>
<dbReference type="EnsemblMetazoa" id="LLOJ006581-RA">
    <property type="protein sequence ID" value="LLOJ006581-PA"/>
    <property type="gene ID" value="LLOJ006581"/>
</dbReference>
<evidence type="ECO:0000256" key="3">
    <source>
        <dbReference type="ARBA" id="ARBA00022771"/>
    </source>
</evidence>
<dbReference type="PROSITE" id="PS50157">
    <property type="entry name" value="ZINC_FINGER_C2H2_2"/>
    <property type="match status" value="2"/>
</dbReference>
<dbReference type="InterPro" id="IPR013087">
    <property type="entry name" value="Znf_C2H2_type"/>
</dbReference>
<dbReference type="InterPro" id="IPR050688">
    <property type="entry name" value="Zinc_finger/UBP_domain"/>
</dbReference>
<dbReference type="PANTHER" id="PTHR24403:SF67">
    <property type="entry name" value="FI01116P-RELATED"/>
    <property type="match status" value="1"/>
</dbReference>
<feature type="compositionally biased region" description="Basic and acidic residues" evidence="6">
    <location>
        <begin position="584"/>
        <end position="601"/>
    </location>
</feature>
<keyword evidence="3 5" id="KW-0863">Zinc-finger</keyword>
<feature type="compositionally biased region" description="Basic and acidic residues" evidence="6">
    <location>
        <begin position="339"/>
        <end position="361"/>
    </location>
</feature>
<dbReference type="InterPro" id="IPR036236">
    <property type="entry name" value="Znf_C2H2_sf"/>
</dbReference>
<feature type="compositionally biased region" description="Polar residues" evidence="6">
    <location>
        <begin position="320"/>
        <end position="333"/>
    </location>
</feature>
<evidence type="ECO:0000259" key="7">
    <source>
        <dbReference type="PROSITE" id="PS50157"/>
    </source>
</evidence>
<dbReference type="PROSITE" id="PS00028">
    <property type="entry name" value="ZINC_FINGER_C2H2_1"/>
    <property type="match status" value="1"/>
</dbReference>
<feature type="compositionally biased region" description="Low complexity" evidence="6">
    <location>
        <begin position="184"/>
        <end position="201"/>
    </location>
</feature>
<dbReference type="SMART" id="SM00355">
    <property type="entry name" value="ZnF_C2H2"/>
    <property type="match status" value="4"/>
</dbReference>
<organism evidence="8 9">
    <name type="scientific">Lutzomyia longipalpis</name>
    <name type="common">Sand fly</name>
    <dbReference type="NCBI Taxonomy" id="7200"/>
    <lineage>
        <taxon>Eukaryota</taxon>
        <taxon>Metazoa</taxon>
        <taxon>Ecdysozoa</taxon>
        <taxon>Arthropoda</taxon>
        <taxon>Hexapoda</taxon>
        <taxon>Insecta</taxon>
        <taxon>Pterygota</taxon>
        <taxon>Neoptera</taxon>
        <taxon>Endopterygota</taxon>
        <taxon>Diptera</taxon>
        <taxon>Nematocera</taxon>
        <taxon>Psychodoidea</taxon>
        <taxon>Psychodidae</taxon>
        <taxon>Lutzomyia</taxon>
        <taxon>Lutzomyia</taxon>
    </lineage>
</organism>
<evidence type="ECO:0000256" key="6">
    <source>
        <dbReference type="SAM" id="MobiDB-lite"/>
    </source>
</evidence>
<feature type="compositionally biased region" description="Low complexity" evidence="6">
    <location>
        <begin position="112"/>
        <end position="129"/>
    </location>
</feature>
<keyword evidence="1" id="KW-0479">Metal-binding</keyword>
<evidence type="ECO:0000313" key="8">
    <source>
        <dbReference type="EnsemblMetazoa" id="LLOJ006581-PA"/>
    </source>
</evidence>
<keyword evidence="9" id="KW-1185">Reference proteome</keyword>
<evidence type="ECO:0000313" key="9">
    <source>
        <dbReference type="Proteomes" id="UP000092461"/>
    </source>
</evidence>
<feature type="region of interest" description="Disordered" evidence="6">
    <location>
        <begin position="576"/>
        <end position="631"/>
    </location>
</feature>
<dbReference type="VEuPathDB" id="VectorBase:LLONM1_002770"/>
<dbReference type="GO" id="GO:0008270">
    <property type="term" value="F:zinc ion binding"/>
    <property type="evidence" value="ECO:0007669"/>
    <property type="project" value="UniProtKB-KW"/>
</dbReference>
<dbReference type="EMBL" id="AJWK01021639">
    <property type="status" value="NOT_ANNOTATED_CDS"/>
    <property type="molecule type" value="Genomic_DNA"/>
</dbReference>
<keyword evidence="4" id="KW-0862">Zinc</keyword>
<feature type="compositionally biased region" description="Basic and acidic residues" evidence="6">
    <location>
        <begin position="621"/>
        <end position="631"/>
    </location>
</feature>